<comment type="caution">
    <text evidence="2">The sequence shown here is derived from an EMBL/GenBank/DDBJ whole genome shotgun (WGS) entry which is preliminary data.</text>
</comment>
<evidence type="ECO:0000259" key="1">
    <source>
        <dbReference type="Pfam" id="PF02171"/>
    </source>
</evidence>
<accession>A0ABN7P1I0</accession>
<name>A0ABN7P1I0_TIMPD</name>
<organism evidence="2 3">
    <name type="scientific">Timema podura</name>
    <name type="common">Walking stick</name>
    <dbReference type="NCBI Taxonomy" id="61482"/>
    <lineage>
        <taxon>Eukaryota</taxon>
        <taxon>Metazoa</taxon>
        <taxon>Ecdysozoa</taxon>
        <taxon>Arthropoda</taxon>
        <taxon>Hexapoda</taxon>
        <taxon>Insecta</taxon>
        <taxon>Pterygota</taxon>
        <taxon>Neoptera</taxon>
        <taxon>Polyneoptera</taxon>
        <taxon>Phasmatodea</taxon>
        <taxon>Timematodea</taxon>
        <taxon>Timematoidea</taxon>
        <taxon>Timematidae</taxon>
        <taxon>Timema</taxon>
    </lineage>
</organism>
<dbReference type="Pfam" id="PF02171">
    <property type="entry name" value="Piwi"/>
    <property type="match status" value="1"/>
</dbReference>
<sequence length="127" mass="13509">MIVGFDVCHDTTDKGKSYGAMVASLNKSLSRYFSAVSAHTSGEELSSHLAANMTMNARNIDTACAFSVLKALQIVLISTISDTIESEVLLQSLSKCARARINTSLSGLRKSSVRQDTGAMPPLPGRS</sequence>
<keyword evidence="3" id="KW-1185">Reference proteome</keyword>
<dbReference type="InterPro" id="IPR003165">
    <property type="entry name" value="Piwi"/>
</dbReference>
<protein>
    <recommendedName>
        <fullName evidence="1">Piwi domain-containing protein</fullName>
    </recommendedName>
</protein>
<dbReference type="EMBL" id="CAJPIN010017252">
    <property type="protein sequence ID" value="CAG2061787.1"/>
    <property type="molecule type" value="Genomic_DNA"/>
</dbReference>
<dbReference type="Gene3D" id="3.30.420.10">
    <property type="entry name" value="Ribonuclease H-like superfamily/Ribonuclease H"/>
    <property type="match status" value="1"/>
</dbReference>
<proteinExistence type="predicted"/>
<reference evidence="2" key="1">
    <citation type="submission" date="2021-03" db="EMBL/GenBank/DDBJ databases">
        <authorList>
            <person name="Tran Van P."/>
        </authorList>
    </citation>
    <scope>NUCLEOTIDE SEQUENCE</scope>
</reference>
<dbReference type="InterPro" id="IPR036397">
    <property type="entry name" value="RNaseH_sf"/>
</dbReference>
<gene>
    <name evidence="2" type="ORF">TPAB3V08_LOCUS8740</name>
</gene>
<evidence type="ECO:0000313" key="3">
    <source>
        <dbReference type="Proteomes" id="UP001153148"/>
    </source>
</evidence>
<dbReference type="SUPFAM" id="SSF53098">
    <property type="entry name" value="Ribonuclease H-like"/>
    <property type="match status" value="1"/>
</dbReference>
<evidence type="ECO:0000313" key="2">
    <source>
        <dbReference type="EMBL" id="CAG2061787.1"/>
    </source>
</evidence>
<dbReference type="Proteomes" id="UP001153148">
    <property type="component" value="Unassembled WGS sequence"/>
</dbReference>
<feature type="domain" description="Piwi" evidence="1">
    <location>
        <begin position="1"/>
        <end position="53"/>
    </location>
</feature>
<dbReference type="InterPro" id="IPR012337">
    <property type="entry name" value="RNaseH-like_sf"/>
</dbReference>